<comment type="caution">
    <text evidence="2">The sequence shown here is derived from an EMBL/GenBank/DDBJ whole genome shotgun (WGS) entry which is preliminary data.</text>
</comment>
<accession>A0A9J5WA78</accession>
<name>A0A9J5WA78_SOLCO</name>
<organism evidence="2 3">
    <name type="scientific">Solanum commersonii</name>
    <name type="common">Commerson's wild potato</name>
    <name type="synonym">Commerson's nightshade</name>
    <dbReference type="NCBI Taxonomy" id="4109"/>
    <lineage>
        <taxon>Eukaryota</taxon>
        <taxon>Viridiplantae</taxon>
        <taxon>Streptophyta</taxon>
        <taxon>Embryophyta</taxon>
        <taxon>Tracheophyta</taxon>
        <taxon>Spermatophyta</taxon>
        <taxon>Magnoliopsida</taxon>
        <taxon>eudicotyledons</taxon>
        <taxon>Gunneridae</taxon>
        <taxon>Pentapetalae</taxon>
        <taxon>asterids</taxon>
        <taxon>lamiids</taxon>
        <taxon>Solanales</taxon>
        <taxon>Solanaceae</taxon>
        <taxon>Solanoideae</taxon>
        <taxon>Solaneae</taxon>
        <taxon>Solanum</taxon>
    </lineage>
</organism>
<sequence>MGLGLTLSAEPHVGSLLRPSEEKWRRPTSNLGKMKSFSLQVSHKTLSKLERKISKKYYSIVNNIKMCLPSASSRSGPLGGIVLLRETIRRSTDYSSHRLLDPLPSGASHTGTKGGVSSFSESPK</sequence>
<feature type="region of interest" description="Disordered" evidence="1">
    <location>
        <begin position="95"/>
        <end position="124"/>
    </location>
</feature>
<reference evidence="2 3" key="1">
    <citation type="submission" date="2020-09" db="EMBL/GenBank/DDBJ databases">
        <title>De no assembly of potato wild relative species, Solanum commersonii.</title>
        <authorList>
            <person name="Cho K."/>
        </authorList>
    </citation>
    <scope>NUCLEOTIDE SEQUENCE [LARGE SCALE GENOMIC DNA]</scope>
    <source>
        <strain evidence="2">LZ3.2</strain>
        <tissue evidence="2">Leaf</tissue>
    </source>
</reference>
<dbReference type="EMBL" id="JACXVP010000012">
    <property type="protein sequence ID" value="KAG5571870.1"/>
    <property type="molecule type" value="Genomic_DNA"/>
</dbReference>
<feature type="non-terminal residue" evidence="2">
    <location>
        <position position="1"/>
    </location>
</feature>
<evidence type="ECO:0000313" key="2">
    <source>
        <dbReference type="EMBL" id="KAG5571870.1"/>
    </source>
</evidence>
<keyword evidence="3" id="KW-1185">Reference proteome</keyword>
<gene>
    <name evidence="2" type="ORF">H5410_061636</name>
</gene>
<dbReference type="AlphaFoldDB" id="A0A9J5WA78"/>
<dbReference type="Proteomes" id="UP000824120">
    <property type="component" value="Chromosome 12"/>
</dbReference>
<protein>
    <submittedName>
        <fullName evidence="2">Uncharacterized protein</fullName>
    </submittedName>
</protein>
<evidence type="ECO:0000313" key="3">
    <source>
        <dbReference type="Proteomes" id="UP000824120"/>
    </source>
</evidence>
<proteinExistence type="predicted"/>
<evidence type="ECO:0000256" key="1">
    <source>
        <dbReference type="SAM" id="MobiDB-lite"/>
    </source>
</evidence>
<feature type="compositionally biased region" description="Polar residues" evidence="1">
    <location>
        <begin position="107"/>
        <end position="124"/>
    </location>
</feature>